<reference evidence="2" key="1">
    <citation type="submission" date="2021-12" db="EMBL/GenBank/DDBJ databases">
        <authorList>
            <person name="King R."/>
        </authorList>
    </citation>
    <scope>NUCLEOTIDE SEQUENCE</scope>
</reference>
<dbReference type="Pfam" id="PF01476">
    <property type="entry name" value="LysM"/>
    <property type="match status" value="1"/>
</dbReference>
<dbReference type="Gene3D" id="3.10.350.10">
    <property type="entry name" value="LysM domain"/>
    <property type="match status" value="1"/>
</dbReference>
<dbReference type="PANTHER" id="PTHR31157:SF1">
    <property type="entry name" value="SCP DOMAIN-CONTAINING PROTEIN"/>
    <property type="match status" value="1"/>
</dbReference>
<dbReference type="InterPro" id="IPR014248">
    <property type="entry name" value="Spore_coat_assembly_SafA"/>
</dbReference>
<keyword evidence="3" id="KW-1185">Reference proteome</keyword>
<accession>A0A9P0C4L3</accession>
<dbReference type="GO" id="GO:0005576">
    <property type="term" value="C:extracellular region"/>
    <property type="evidence" value="ECO:0007669"/>
    <property type="project" value="UniProtKB-SubCell"/>
</dbReference>
<dbReference type="InterPro" id="IPR018392">
    <property type="entry name" value="LysM"/>
</dbReference>
<dbReference type="Gene3D" id="3.40.33.10">
    <property type="entry name" value="CAP"/>
    <property type="match status" value="1"/>
</dbReference>
<dbReference type="SUPFAM" id="SSF55797">
    <property type="entry name" value="PR-1-like"/>
    <property type="match status" value="1"/>
</dbReference>
<dbReference type="InterPro" id="IPR035940">
    <property type="entry name" value="CAP_sf"/>
</dbReference>
<dbReference type="Proteomes" id="UP001152759">
    <property type="component" value="Chromosome 3"/>
</dbReference>
<protein>
    <recommendedName>
        <fullName evidence="1">LysM domain-containing protein</fullName>
    </recommendedName>
</protein>
<dbReference type="CDD" id="cd05379">
    <property type="entry name" value="CAP_bacterial"/>
    <property type="match status" value="1"/>
</dbReference>
<proteinExistence type="predicted"/>
<gene>
    <name evidence="2" type="ORF">BEMITA_LOCUS6020</name>
</gene>
<dbReference type="Pfam" id="PF00188">
    <property type="entry name" value="CAP"/>
    <property type="match status" value="1"/>
</dbReference>
<evidence type="ECO:0000313" key="2">
    <source>
        <dbReference type="EMBL" id="CAH0768956.1"/>
    </source>
</evidence>
<organism evidence="2 3">
    <name type="scientific">Bemisia tabaci</name>
    <name type="common">Sweetpotato whitefly</name>
    <name type="synonym">Aleurodes tabaci</name>
    <dbReference type="NCBI Taxonomy" id="7038"/>
    <lineage>
        <taxon>Eukaryota</taxon>
        <taxon>Metazoa</taxon>
        <taxon>Ecdysozoa</taxon>
        <taxon>Arthropoda</taxon>
        <taxon>Hexapoda</taxon>
        <taxon>Insecta</taxon>
        <taxon>Pterygota</taxon>
        <taxon>Neoptera</taxon>
        <taxon>Paraneoptera</taxon>
        <taxon>Hemiptera</taxon>
        <taxon>Sternorrhyncha</taxon>
        <taxon>Aleyrodoidea</taxon>
        <taxon>Aleyrodidae</taxon>
        <taxon>Aleyrodinae</taxon>
        <taxon>Bemisia</taxon>
    </lineage>
</organism>
<dbReference type="EMBL" id="OU963864">
    <property type="protein sequence ID" value="CAH0768956.1"/>
    <property type="molecule type" value="Genomic_DNA"/>
</dbReference>
<dbReference type="InterPro" id="IPR036779">
    <property type="entry name" value="LysM_dom_sf"/>
</dbReference>
<evidence type="ECO:0000313" key="3">
    <source>
        <dbReference type="Proteomes" id="UP001152759"/>
    </source>
</evidence>
<sequence>MQGHEMVSKKSRSTFLPTILMVVAIVSLPAIYAATTYTIVSGDTLWKIAQRNKVTLNTIVDANPQINNPNAIYPGQKITIPDKNTVPSSSPAGSIESQVVTLVNEERAKHGRSPLRELRELSKLARTKSADMRDRGYFDHTSPRLGSASKMMKDAGLKAWASGENIAAGQTTAQTVMNSWMNSQGHRENILSPDFKEIGVGFAKGGSWGYYWTQMFIKR</sequence>
<dbReference type="PANTHER" id="PTHR31157">
    <property type="entry name" value="SCP DOMAIN-CONTAINING PROTEIN"/>
    <property type="match status" value="1"/>
</dbReference>
<dbReference type="CDD" id="cd00118">
    <property type="entry name" value="LysM"/>
    <property type="match status" value="1"/>
</dbReference>
<dbReference type="KEGG" id="btab:109043394"/>
<dbReference type="SUPFAM" id="SSF54106">
    <property type="entry name" value="LysM domain"/>
    <property type="match status" value="1"/>
</dbReference>
<feature type="domain" description="LysM" evidence="1">
    <location>
        <begin position="36"/>
        <end position="81"/>
    </location>
</feature>
<name>A0A9P0C4L3_BEMTA</name>
<dbReference type="InterPro" id="IPR014044">
    <property type="entry name" value="CAP_dom"/>
</dbReference>
<dbReference type="AlphaFoldDB" id="A0A9P0C4L3"/>
<dbReference type="NCBIfam" id="TIGR02899">
    <property type="entry name" value="spore_safA"/>
    <property type="match status" value="1"/>
</dbReference>
<evidence type="ECO:0000259" key="1">
    <source>
        <dbReference type="SMART" id="SM00257"/>
    </source>
</evidence>
<dbReference type="SMART" id="SM00257">
    <property type="entry name" value="LysM"/>
    <property type="match status" value="1"/>
</dbReference>